<feature type="domain" description="Cellulase Ig-like" evidence="7">
    <location>
        <begin position="18"/>
        <end position="97"/>
    </location>
</feature>
<dbReference type="GO" id="GO:0000272">
    <property type="term" value="P:polysaccharide catabolic process"/>
    <property type="evidence" value="ECO:0007669"/>
    <property type="project" value="UniProtKB-KW"/>
</dbReference>
<keyword evidence="9" id="KW-1185">Reference proteome</keyword>
<evidence type="ECO:0000256" key="4">
    <source>
        <dbReference type="ARBA" id="ARBA00023295"/>
    </source>
</evidence>
<comment type="caution">
    <text evidence="8">The sequence shown here is derived from an EMBL/GenBank/DDBJ whole genome shotgun (WGS) entry which is preliminary data.</text>
</comment>
<evidence type="ECO:0000256" key="3">
    <source>
        <dbReference type="ARBA" id="ARBA00023277"/>
    </source>
</evidence>
<keyword evidence="4" id="KW-0326">Glycosidase</keyword>
<dbReference type="Pfam" id="PF00759">
    <property type="entry name" value="Glyco_hydro_9"/>
    <property type="match status" value="1"/>
</dbReference>
<dbReference type="InterPro" id="IPR001701">
    <property type="entry name" value="Glyco_hydro_9"/>
</dbReference>
<protein>
    <recommendedName>
        <fullName evidence="10">Glycoside hydrolase</fullName>
    </recommendedName>
</protein>
<dbReference type="Pfam" id="PF02927">
    <property type="entry name" value="CelD_N"/>
    <property type="match status" value="1"/>
</dbReference>
<dbReference type="Gene3D" id="2.60.40.10">
    <property type="entry name" value="Immunoglobulins"/>
    <property type="match status" value="1"/>
</dbReference>
<sequence>MSGCFVGLFPLTAMGQLNVVVDQVGYETRAPKSAIVVGTGRDHPERFSLVDTVSGKAVLTGSLVPNGQVDSWGGRVFWTADFSSWRVVGHYAVQIQSAAGEVRSCSFDIDHDLLERSTLSNVVYYFKGQRASGLMDRADRHLPLPSGQPGFVDVHGGWYDATGDYGIHLSHQNPTSYFNPQQVPLVAWSLLKSYRILETRHDDNFSEYLHRMLDEGLFGADFLVRMKRPGGSFFESINAPGKDKLPQDRVIGNPNWRTQIKKSASDSTERIQTAEGPHAYEASFRAGGGMAIAALAFASTMPVDGDLPRTEYLRAAEEAFQFLDAHNSELLNDGKENILDDYCALMAATELYRATKQEAYRLVADRRALHLMERLATAEGRRNFWRADDGSRPYFHPSDAGLPVVSLLEYAQIATPASQRRVRDAVERSLRFELSATSEVNNPFGYARQLVRMGDGRVRTAFFFPHDTEAAPWWQGEDARLASLAAAARMAAPLFAEDPGFQSQLQEYAWNQLHWILGRNPFDASMLMGSGHGNAPYMFFHSYRYTSAPGSILNGITAAADDEDGIAFNEGYAVTGKDEDWRWTEQWLPHAAWYLYAVSLPHS</sequence>
<dbReference type="InterPro" id="IPR012341">
    <property type="entry name" value="6hp_glycosidase-like_sf"/>
</dbReference>
<evidence type="ECO:0000256" key="5">
    <source>
        <dbReference type="ARBA" id="ARBA00023326"/>
    </source>
</evidence>
<evidence type="ECO:0000256" key="2">
    <source>
        <dbReference type="ARBA" id="ARBA00022801"/>
    </source>
</evidence>
<proteinExistence type="inferred from homology"/>
<dbReference type="EMBL" id="JACHDY010000003">
    <property type="protein sequence ID" value="MBB5317874.1"/>
    <property type="molecule type" value="Genomic_DNA"/>
</dbReference>
<evidence type="ECO:0000313" key="8">
    <source>
        <dbReference type="EMBL" id="MBB5317874.1"/>
    </source>
</evidence>
<reference evidence="8" key="1">
    <citation type="submission" date="2020-08" db="EMBL/GenBank/DDBJ databases">
        <title>Genomic Encyclopedia of Type Strains, Phase IV (KMG-V): Genome sequencing to study the core and pangenomes of soil and plant-associated prokaryotes.</title>
        <authorList>
            <person name="Whitman W."/>
        </authorList>
    </citation>
    <scope>NUCLEOTIDE SEQUENCE [LARGE SCALE GENOMIC DNA]</scope>
    <source>
        <strain evidence="8">M8UP27</strain>
    </source>
</reference>
<dbReference type="GO" id="GO:0008810">
    <property type="term" value="F:cellulase activity"/>
    <property type="evidence" value="ECO:0007669"/>
    <property type="project" value="InterPro"/>
</dbReference>
<keyword evidence="2" id="KW-0378">Hydrolase</keyword>
<evidence type="ECO:0000313" key="9">
    <source>
        <dbReference type="Proteomes" id="UP000568106"/>
    </source>
</evidence>
<evidence type="ECO:0000259" key="6">
    <source>
        <dbReference type="Pfam" id="PF00759"/>
    </source>
</evidence>
<dbReference type="InterPro" id="IPR014756">
    <property type="entry name" value="Ig_E-set"/>
</dbReference>
<accession>A0A7W8IIQ0</accession>
<dbReference type="PANTHER" id="PTHR22298">
    <property type="entry name" value="ENDO-1,4-BETA-GLUCANASE"/>
    <property type="match status" value="1"/>
</dbReference>
<feature type="domain" description="Glycoside hydrolase family 9" evidence="6">
    <location>
        <begin position="118"/>
        <end position="541"/>
    </location>
</feature>
<organism evidence="8 9">
    <name type="scientific">Tunturiibacter empetritectus</name>
    <dbReference type="NCBI Taxonomy" id="3069691"/>
    <lineage>
        <taxon>Bacteria</taxon>
        <taxon>Pseudomonadati</taxon>
        <taxon>Acidobacteriota</taxon>
        <taxon>Terriglobia</taxon>
        <taxon>Terriglobales</taxon>
        <taxon>Acidobacteriaceae</taxon>
        <taxon>Tunturiibacter</taxon>
    </lineage>
</organism>
<dbReference type="InterPro" id="IPR004197">
    <property type="entry name" value="Cellulase_Ig-like"/>
</dbReference>
<dbReference type="AlphaFoldDB" id="A0A7W8IIQ0"/>
<dbReference type="InterPro" id="IPR008928">
    <property type="entry name" value="6-hairpin_glycosidase_sf"/>
</dbReference>
<dbReference type="Proteomes" id="UP000568106">
    <property type="component" value="Unassembled WGS sequence"/>
</dbReference>
<dbReference type="InterPro" id="IPR013783">
    <property type="entry name" value="Ig-like_fold"/>
</dbReference>
<evidence type="ECO:0008006" key="10">
    <source>
        <dbReference type="Google" id="ProtNLM"/>
    </source>
</evidence>
<comment type="similarity">
    <text evidence="1">Belongs to the glycosyl hydrolase 9 (cellulase E) family.</text>
</comment>
<dbReference type="SUPFAM" id="SSF81296">
    <property type="entry name" value="E set domains"/>
    <property type="match status" value="1"/>
</dbReference>
<evidence type="ECO:0000259" key="7">
    <source>
        <dbReference type="Pfam" id="PF02927"/>
    </source>
</evidence>
<name>A0A7W8IIQ0_9BACT</name>
<evidence type="ECO:0000256" key="1">
    <source>
        <dbReference type="ARBA" id="ARBA00007072"/>
    </source>
</evidence>
<dbReference type="Gene3D" id="1.50.10.10">
    <property type="match status" value="1"/>
</dbReference>
<gene>
    <name evidence="8" type="ORF">HDF09_002560</name>
</gene>
<keyword evidence="5" id="KW-0624">Polysaccharide degradation</keyword>
<dbReference type="CDD" id="cd02850">
    <property type="entry name" value="E_set_Cellulase_N"/>
    <property type="match status" value="1"/>
</dbReference>
<dbReference type="SUPFAM" id="SSF48208">
    <property type="entry name" value="Six-hairpin glycosidases"/>
    <property type="match status" value="1"/>
</dbReference>
<keyword evidence="3" id="KW-0119">Carbohydrate metabolism</keyword>